<keyword evidence="5" id="KW-0694">RNA-binding</keyword>
<dbReference type="SMART" id="SM00535">
    <property type="entry name" value="RIBOc"/>
    <property type="match status" value="1"/>
</dbReference>
<evidence type="ECO:0000256" key="12">
    <source>
        <dbReference type="ARBA" id="ARBA00059807"/>
    </source>
</evidence>
<evidence type="ECO:0000259" key="14">
    <source>
        <dbReference type="SMART" id="SM00535"/>
    </source>
</evidence>
<dbReference type="GO" id="GO:0004525">
    <property type="term" value="F:ribonuclease III activity"/>
    <property type="evidence" value="ECO:0007669"/>
    <property type="project" value="InterPro"/>
</dbReference>
<evidence type="ECO:0000256" key="8">
    <source>
        <dbReference type="ARBA" id="ARBA00023128"/>
    </source>
</evidence>
<accession>A0A6P7ZAQ7</accession>
<evidence type="ECO:0000256" key="10">
    <source>
        <dbReference type="ARBA" id="ARBA00024034"/>
    </source>
</evidence>
<dbReference type="GeneID" id="115478953"/>
<evidence type="ECO:0000256" key="9">
    <source>
        <dbReference type="ARBA" id="ARBA00023274"/>
    </source>
</evidence>
<dbReference type="Proteomes" id="UP000515156">
    <property type="component" value="Chromosome 10"/>
</dbReference>
<evidence type="ECO:0000256" key="1">
    <source>
        <dbReference type="ARBA" id="ARBA00004173"/>
    </source>
</evidence>
<evidence type="ECO:0000256" key="13">
    <source>
        <dbReference type="ARBA" id="ARBA00083955"/>
    </source>
</evidence>
<dbReference type="InParanoid" id="A0A6P7ZAQ7"/>
<keyword evidence="15" id="KW-1185">Reference proteome</keyword>
<feature type="domain" description="RNase III" evidence="14">
    <location>
        <begin position="85"/>
        <end position="227"/>
    </location>
</feature>
<evidence type="ECO:0000256" key="11">
    <source>
        <dbReference type="ARBA" id="ARBA00035187"/>
    </source>
</evidence>
<dbReference type="Gene3D" id="3.30.160.20">
    <property type="match status" value="1"/>
</dbReference>
<evidence type="ECO:0000256" key="5">
    <source>
        <dbReference type="ARBA" id="ARBA00022884"/>
    </source>
</evidence>
<protein>
    <recommendedName>
        <fullName evidence="11">Large ribosomal subunit protein mL44</fullName>
    </recommendedName>
    <alternativeName>
        <fullName evidence="13">39S ribosomal protein L44, mitochondrial</fullName>
    </alternativeName>
</protein>
<dbReference type="GO" id="GO:0006396">
    <property type="term" value="P:RNA processing"/>
    <property type="evidence" value="ECO:0007669"/>
    <property type="project" value="InterPro"/>
</dbReference>
<dbReference type="PANTHER" id="PTHR11207">
    <property type="entry name" value="RIBONUCLEASE III"/>
    <property type="match status" value="1"/>
</dbReference>
<keyword evidence="9" id="KW-0687">Ribonucleoprotein</keyword>
<evidence type="ECO:0000256" key="4">
    <source>
        <dbReference type="ARBA" id="ARBA00022801"/>
    </source>
</evidence>
<evidence type="ECO:0000256" key="3">
    <source>
        <dbReference type="ARBA" id="ARBA00022759"/>
    </source>
</evidence>
<dbReference type="FunFam" id="1.10.1520.10:FF:000010">
    <property type="entry name" value="39S ribosomal protein L44, mitochondrial"/>
    <property type="match status" value="1"/>
</dbReference>
<evidence type="ECO:0000256" key="6">
    <source>
        <dbReference type="ARBA" id="ARBA00022946"/>
    </source>
</evidence>
<gene>
    <name evidence="16" type="primary">MRPL44</name>
</gene>
<sequence length="331" mass="37240">MASGLLGGRVLSAFRLLPVPLYRSVLYTQSRDKKRWLRSHLRLLERVRQLEGPPPPTPRSHQPNWDYEAEIQAFCHRLHETFTMDLLKTAFVNACYIKSEEARRQNLGLDGQAVALNLKNNQELSDIGASFAHTYLTNCFKDAYPQMPLEGINAIVAFLTKPELVCHVARNLGFEDLTLSLECPVPQNVLQCTFNAVLGALLQSAGPQRTEIFIRDFLIAQLIGKDLFDIWTVVNPMGLLLEELAKRNISAPEPRLTRHSGVSTVVSLYFVGLYCEKKLLAEGPGETMLAAEEEAARVALRKLYGYTDNRRPWDYSLPRQELGAVKSVSSN</sequence>
<dbReference type="RefSeq" id="XP_030072490.1">
    <property type="nucleotide sequence ID" value="XM_030216630.1"/>
</dbReference>
<dbReference type="PANTHER" id="PTHR11207:SF5">
    <property type="entry name" value="LARGE RIBOSOMAL SUBUNIT PROTEIN ML44"/>
    <property type="match status" value="1"/>
</dbReference>
<dbReference type="Pfam" id="PF22935">
    <property type="entry name" value="RM44_endonuclase"/>
    <property type="match status" value="1"/>
</dbReference>
<dbReference type="OrthoDB" id="444135at2759"/>
<dbReference type="AlphaFoldDB" id="A0A6P7ZAQ7"/>
<keyword evidence="2" id="KW-0540">Nuclease</keyword>
<dbReference type="CTD" id="65080"/>
<keyword evidence="6" id="KW-0809">Transit peptide</keyword>
<keyword evidence="3" id="KW-0255">Endonuclease</keyword>
<dbReference type="GO" id="GO:0070877">
    <property type="term" value="C:microprocessor complex"/>
    <property type="evidence" value="ECO:0007669"/>
    <property type="project" value="TreeGrafter"/>
</dbReference>
<dbReference type="SUPFAM" id="SSF54768">
    <property type="entry name" value="dsRNA-binding domain-like"/>
    <property type="match status" value="1"/>
</dbReference>
<dbReference type="GO" id="GO:0005743">
    <property type="term" value="C:mitochondrial inner membrane"/>
    <property type="evidence" value="ECO:0007669"/>
    <property type="project" value="UniProtKB-ARBA"/>
</dbReference>
<keyword evidence="4" id="KW-0378">Hydrolase</keyword>
<proteinExistence type="inferred from homology"/>
<dbReference type="InterPro" id="IPR000999">
    <property type="entry name" value="RNase_III_dom"/>
</dbReference>
<comment type="subcellular location">
    <subcellularLocation>
        <location evidence="1">Mitochondrion</location>
    </subcellularLocation>
</comment>
<reference evidence="16" key="1">
    <citation type="submission" date="2025-08" db="UniProtKB">
        <authorList>
            <consortium name="RefSeq"/>
        </authorList>
    </citation>
    <scope>IDENTIFICATION</scope>
</reference>
<dbReference type="InterPro" id="IPR055189">
    <property type="entry name" value="RM44_endonuclase"/>
</dbReference>
<keyword evidence="7 16" id="KW-0689">Ribosomal protein</keyword>
<dbReference type="GO" id="GO:0003725">
    <property type="term" value="F:double-stranded RNA binding"/>
    <property type="evidence" value="ECO:0007669"/>
    <property type="project" value="InterPro"/>
</dbReference>
<dbReference type="GO" id="GO:0070125">
    <property type="term" value="P:mitochondrial translational elongation"/>
    <property type="evidence" value="ECO:0007669"/>
    <property type="project" value="TreeGrafter"/>
</dbReference>
<dbReference type="Pfam" id="PF22892">
    <property type="entry name" value="DSRM_MRPL44"/>
    <property type="match status" value="1"/>
</dbReference>
<dbReference type="GO" id="GO:0005762">
    <property type="term" value="C:mitochondrial large ribosomal subunit"/>
    <property type="evidence" value="ECO:0007669"/>
    <property type="project" value="TreeGrafter"/>
</dbReference>
<evidence type="ECO:0000313" key="15">
    <source>
        <dbReference type="Proteomes" id="UP000515156"/>
    </source>
</evidence>
<dbReference type="FunFam" id="3.30.160.20:FF:000037">
    <property type="entry name" value="39S ribosomal protein L44, mitochondrial"/>
    <property type="match status" value="1"/>
</dbReference>
<dbReference type="InterPro" id="IPR044444">
    <property type="entry name" value="Ribosomal_mL44_DSRM_metazoa"/>
</dbReference>
<dbReference type="CDD" id="cd19874">
    <property type="entry name" value="DSRM_MRPL44"/>
    <property type="match status" value="1"/>
</dbReference>
<name>A0A6P7ZAQ7_9AMPH</name>
<dbReference type="Gene3D" id="1.10.1520.10">
    <property type="entry name" value="Ribonuclease III domain"/>
    <property type="match status" value="1"/>
</dbReference>
<evidence type="ECO:0000256" key="7">
    <source>
        <dbReference type="ARBA" id="ARBA00022980"/>
    </source>
</evidence>
<evidence type="ECO:0000313" key="16">
    <source>
        <dbReference type="RefSeq" id="XP_030072490.1"/>
    </source>
</evidence>
<organism evidence="15 16">
    <name type="scientific">Microcaecilia unicolor</name>
    <dbReference type="NCBI Taxonomy" id="1415580"/>
    <lineage>
        <taxon>Eukaryota</taxon>
        <taxon>Metazoa</taxon>
        <taxon>Chordata</taxon>
        <taxon>Craniata</taxon>
        <taxon>Vertebrata</taxon>
        <taxon>Euteleostomi</taxon>
        <taxon>Amphibia</taxon>
        <taxon>Gymnophiona</taxon>
        <taxon>Siphonopidae</taxon>
        <taxon>Microcaecilia</taxon>
    </lineage>
</organism>
<comment type="similarity">
    <text evidence="10">Belongs to the ribonuclease III family. Mitochondrion-specific ribosomal protein mL44 subfamily.</text>
</comment>
<dbReference type="FunCoup" id="A0A6P7ZAQ7">
    <property type="interactions" value="1588"/>
</dbReference>
<keyword evidence="8" id="KW-0496">Mitochondrion</keyword>
<evidence type="ECO:0000256" key="2">
    <source>
        <dbReference type="ARBA" id="ARBA00022722"/>
    </source>
</evidence>
<dbReference type="SUPFAM" id="SSF69065">
    <property type="entry name" value="RNase III domain-like"/>
    <property type="match status" value="1"/>
</dbReference>
<comment type="function">
    <text evidence="12">Component of the 39S subunit of mitochondrial ribosome. May have a function in the assembly/stability of nascent mitochondrial polypeptides exiting the ribosome.</text>
</comment>
<dbReference type="InterPro" id="IPR036389">
    <property type="entry name" value="RNase_III_sf"/>
</dbReference>
<dbReference type="KEGG" id="muo:115478953"/>